<gene>
    <name evidence="3" type="ORF">D5F11_014935</name>
</gene>
<evidence type="ECO:0000313" key="3">
    <source>
        <dbReference type="EMBL" id="RST58939.1"/>
    </source>
</evidence>
<dbReference type="EMBL" id="QYTW02000015">
    <property type="protein sequence ID" value="RST58939.1"/>
    <property type="molecule type" value="Genomic_DNA"/>
</dbReference>
<dbReference type="GO" id="GO:0015074">
    <property type="term" value="P:DNA integration"/>
    <property type="evidence" value="ECO:0007669"/>
    <property type="project" value="InterPro"/>
</dbReference>
<evidence type="ECO:0000259" key="2">
    <source>
        <dbReference type="Pfam" id="PF14659"/>
    </source>
</evidence>
<feature type="domain" description="Integrase SAM-like N-terminal" evidence="2">
    <location>
        <begin position="7"/>
        <end position="36"/>
    </location>
</feature>
<accession>A0A429X6D4</accession>
<evidence type="ECO:0000256" key="1">
    <source>
        <dbReference type="ARBA" id="ARBA00023125"/>
    </source>
</evidence>
<proteinExistence type="predicted"/>
<dbReference type="AlphaFoldDB" id="A0A429X6D4"/>
<sequence>MVESALENNLKDPTFRQYKVIVRLHILPHFGRKKLRGSLYKNG</sequence>
<dbReference type="Pfam" id="PF14659">
    <property type="entry name" value="Phage_int_SAM_3"/>
    <property type="match status" value="1"/>
</dbReference>
<organism evidence="3 4">
    <name type="scientific">Siminovitchia terrae</name>
    <name type="common">Bacillus terrae</name>
    <dbReference type="NCBI Taxonomy" id="1914933"/>
    <lineage>
        <taxon>Bacteria</taxon>
        <taxon>Bacillati</taxon>
        <taxon>Bacillota</taxon>
        <taxon>Bacilli</taxon>
        <taxon>Bacillales</taxon>
        <taxon>Bacillaceae</taxon>
        <taxon>Siminovitchia</taxon>
    </lineage>
</organism>
<dbReference type="InterPro" id="IPR004107">
    <property type="entry name" value="Integrase_SAM-like_N"/>
</dbReference>
<name>A0A429X6D4_SIMTE</name>
<reference evidence="3 4" key="1">
    <citation type="submission" date="2018-12" db="EMBL/GenBank/DDBJ databases">
        <authorList>
            <person name="Sun L."/>
            <person name="Chen Z."/>
        </authorList>
    </citation>
    <scope>NUCLEOTIDE SEQUENCE [LARGE SCALE GENOMIC DNA]</scope>
    <source>
        <strain evidence="3 4">LMG 29736</strain>
    </source>
</reference>
<comment type="caution">
    <text evidence="3">The sequence shown here is derived from an EMBL/GenBank/DDBJ whole genome shotgun (WGS) entry which is preliminary data.</text>
</comment>
<protein>
    <recommendedName>
        <fullName evidence="2">Integrase SAM-like N-terminal domain-containing protein</fullName>
    </recommendedName>
</protein>
<keyword evidence="1" id="KW-0238">DNA-binding</keyword>
<dbReference type="RefSeq" id="WP_120116925.1">
    <property type="nucleotide sequence ID" value="NZ_BORI01000001.1"/>
</dbReference>
<dbReference type="Gene3D" id="1.10.150.130">
    <property type="match status" value="1"/>
</dbReference>
<dbReference type="Proteomes" id="UP000287296">
    <property type="component" value="Unassembled WGS sequence"/>
</dbReference>
<dbReference type="InterPro" id="IPR010998">
    <property type="entry name" value="Integrase_recombinase_N"/>
</dbReference>
<dbReference type="GO" id="GO:0003677">
    <property type="term" value="F:DNA binding"/>
    <property type="evidence" value="ECO:0007669"/>
    <property type="project" value="UniProtKB-KW"/>
</dbReference>
<evidence type="ECO:0000313" key="4">
    <source>
        <dbReference type="Proteomes" id="UP000287296"/>
    </source>
</evidence>